<evidence type="ECO:0000313" key="3">
    <source>
        <dbReference type="Proteomes" id="UP001271792"/>
    </source>
</evidence>
<dbReference type="Proteomes" id="UP001271792">
    <property type="component" value="Unassembled WGS sequence"/>
</dbReference>
<comment type="caution">
    <text evidence="2">The sequence shown here is derived from an EMBL/GenBank/DDBJ whole genome shotgun (WGS) entry which is preliminary data.</text>
</comment>
<name>A0ABU4U0T7_9PSEU</name>
<evidence type="ECO:0000256" key="1">
    <source>
        <dbReference type="SAM" id="MobiDB-lite"/>
    </source>
</evidence>
<reference evidence="2 3" key="2">
    <citation type="submission" date="2023-11" db="EMBL/GenBank/DDBJ databases">
        <authorList>
            <person name="Lara A.C."/>
            <person name="Chronakova A."/>
        </authorList>
    </citation>
    <scope>NUCLEOTIDE SEQUENCE [LARGE SCALE GENOMIC DNA]</scope>
    <source>
        <strain evidence="2 3">BCCO 10_0798</strain>
    </source>
</reference>
<proteinExistence type="predicted"/>
<protein>
    <submittedName>
        <fullName evidence="2">Uncharacterized protein</fullName>
    </submittedName>
</protein>
<keyword evidence="3" id="KW-1185">Reference proteome</keyword>
<evidence type="ECO:0000313" key="2">
    <source>
        <dbReference type="EMBL" id="MDX8053742.1"/>
    </source>
</evidence>
<dbReference type="EMBL" id="JAXAVV010000017">
    <property type="protein sequence ID" value="MDX8053742.1"/>
    <property type="molecule type" value="Genomic_DNA"/>
</dbReference>
<feature type="region of interest" description="Disordered" evidence="1">
    <location>
        <begin position="1"/>
        <end position="41"/>
    </location>
</feature>
<feature type="compositionally biased region" description="Basic and acidic residues" evidence="1">
    <location>
        <begin position="126"/>
        <end position="140"/>
    </location>
</feature>
<organism evidence="2 3">
    <name type="scientific">Lentzea kristufekii</name>
    <dbReference type="NCBI Taxonomy" id="3095430"/>
    <lineage>
        <taxon>Bacteria</taxon>
        <taxon>Bacillati</taxon>
        <taxon>Actinomycetota</taxon>
        <taxon>Actinomycetes</taxon>
        <taxon>Pseudonocardiales</taxon>
        <taxon>Pseudonocardiaceae</taxon>
        <taxon>Lentzea</taxon>
    </lineage>
</organism>
<feature type="compositionally biased region" description="Gly residues" evidence="1">
    <location>
        <begin position="1"/>
        <end position="10"/>
    </location>
</feature>
<reference evidence="2 3" key="1">
    <citation type="submission" date="2023-11" db="EMBL/GenBank/DDBJ databases">
        <title>Lentzea sokolovensis, sp. nov., Lentzea kristufkii, sp. nov., and Lentzea miocenensis, sp. nov., rare actinobacteria from Sokolov Coal Basin, Miocene lacustrine sediment, Czech Republic.</title>
        <authorList>
            <person name="Lara A."/>
            <person name="Kotroba L."/>
            <person name="Nouioui I."/>
            <person name="Neumann-Schaal M."/>
            <person name="Mast Y."/>
            <person name="Chronakova A."/>
        </authorList>
    </citation>
    <scope>NUCLEOTIDE SEQUENCE [LARGE SCALE GENOMIC DNA]</scope>
    <source>
        <strain evidence="2 3">BCCO 10_0798</strain>
    </source>
</reference>
<accession>A0ABU4U0T7</accession>
<gene>
    <name evidence="2" type="ORF">SK571_30590</name>
</gene>
<feature type="region of interest" description="Disordered" evidence="1">
    <location>
        <begin position="125"/>
        <end position="167"/>
    </location>
</feature>
<sequence>MRASRGGIGGQFDQRRDQLGRPAGQRRERHRGGKRLGQPHQQVVAAEKMRSFVLDHRGDRGLAQVLVEAVRRHDQSWAPGQAVGERPIVRDPPRRNRTGLTLCHEVQRVPLLALHTSLGAMVPHQRGHELQRDTEQDRGEQQSSDLLDPGRTSVLQRLPALVHEADQ</sequence>